<keyword evidence="3" id="KW-0472">Membrane</keyword>
<dbReference type="Proteomes" id="UP001331515">
    <property type="component" value="Unassembled WGS sequence"/>
</dbReference>
<dbReference type="Pfam" id="PF00047">
    <property type="entry name" value="ig"/>
    <property type="match status" value="1"/>
</dbReference>
<keyword evidence="1" id="KW-0393">Immunoglobulin domain</keyword>
<name>A0AAN8C6T1_CHAGU</name>
<organism evidence="5 6">
    <name type="scientific">Champsocephalus gunnari</name>
    <name type="common">Mackerel icefish</name>
    <dbReference type="NCBI Taxonomy" id="52237"/>
    <lineage>
        <taxon>Eukaryota</taxon>
        <taxon>Metazoa</taxon>
        <taxon>Chordata</taxon>
        <taxon>Craniata</taxon>
        <taxon>Vertebrata</taxon>
        <taxon>Euteleostomi</taxon>
        <taxon>Actinopterygii</taxon>
        <taxon>Neopterygii</taxon>
        <taxon>Teleostei</taxon>
        <taxon>Neoteleostei</taxon>
        <taxon>Acanthomorphata</taxon>
        <taxon>Eupercaria</taxon>
        <taxon>Perciformes</taxon>
        <taxon>Notothenioidei</taxon>
        <taxon>Channichthyidae</taxon>
        <taxon>Champsocephalus</taxon>
    </lineage>
</organism>
<dbReference type="CDD" id="cd00096">
    <property type="entry name" value="Ig"/>
    <property type="match status" value="1"/>
</dbReference>
<evidence type="ECO:0000256" key="2">
    <source>
        <dbReference type="SAM" id="MobiDB-lite"/>
    </source>
</evidence>
<sequence length="159" mass="17390">MAATLFKQTSLSGSSKETTMRCTSSKSPPTGLIWRFNHSQIIVSDGSVMEEWMQHVKSAPMSGNLTLKDLSTDHDGIYTCELRNAEGTYVTNTLLKIDHSQGNVSNLIYIVIAIAIAIAVAVGILLVYCIMKKVCCSEDPGESGEPEELTDMNKNEDEQ</sequence>
<reference evidence="5 6" key="1">
    <citation type="journal article" date="2023" name="Mol. Biol. Evol.">
        <title>Genomics of Secondarily Temperate Adaptation in the Only Non-Antarctic Icefish.</title>
        <authorList>
            <person name="Rivera-Colon A.G."/>
            <person name="Rayamajhi N."/>
            <person name="Minhas B.F."/>
            <person name="Madrigal G."/>
            <person name="Bilyk K.T."/>
            <person name="Yoon V."/>
            <person name="Hune M."/>
            <person name="Gregory S."/>
            <person name="Cheng C.H.C."/>
            <person name="Catchen J.M."/>
        </authorList>
    </citation>
    <scope>NUCLEOTIDE SEQUENCE [LARGE SCALE GENOMIC DNA]</scope>
    <source>
        <tissue evidence="5">White muscle</tissue>
    </source>
</reference>
<dbReference type="Gene3D" id="2.60.40.10">
    <property type="entry name" value="Immunoglobulins"/>
    <property type="match status" value="1"/>
</dbReference>
<proteinExistence type="predicted"/>
<evidence type="ECO:0000256" key="3">
    <source>
        <dbReference type="SAM" id="Phobius"/>
    </source>
</evidence>
<feature type="domain" description="Ig-like" evidence="4">
    <location>
        <begin position="1"/>
        <end position="91"/>
    </location>
</feature>
<dbReference type="SUPFAM" id="SSF48726">
    <property type="entry name" value="Immunoglobulin"/>
    <property type="match status" value="1"/>
</dbReference>
<keyword evidence="6" id="KW-1185">Reference proteome</keyword>
<evidence type="ECO:0000313" key="6">
    <source>
        <dbReference type="Proteomes" id="UP001331515"/>
    </source>
</evidence>
<keyword evidence="3" id="KW-1133">Transmembrane helix</keyword>
<dbReference type="InterPro" id="IPR007110">
    <property type="entry name" value="Ig-like_dom"/>
</dbReference>
<dbReference type="InterPro" id="IPR013151">
    <property type="entry name" value="Immunoglobulin_dom"/>
</dbReference>
<evidence type="ECO:0000313" key="5">
    <source>
        <dbReference type="EMBL" id="KAK5897987.1"/>
    </source>
</evidence>
<dbReference type="AlphaFoldDB" id="A0AAN8C6T1"/>
<keyword evidence="3" id="KW-0812">Transmembrane</keyword>
<dbReference type="InterPro" id="IPR036179">
    <property type="entry name" value="Ig-like_dom_sf"/>
</dbReference>
<feature type="transmembrane region" description="Helical" evidence="3">
    <location>
        <begin position="107"/>
        <end position="128"/>
    </location>
</feature>
<protein>
    <recommendedName>
        <fullName evidence="4">Ig-like domain-containing protein</fullName>
    </recommendedName>
</protein>
<feature type="compositionally biased region" description="Acidic residues" evidence="2">
    <location>
        <begin position="140"/>
        <end position="150"/>
    </location>
</feature>
<dbReference type="PROSITE" id="PS50835">
    <property type="entry name" value="IG_LIKE"/>
    <property type="match status" value="1"/>
</dbReference>
<gene>
    <name evidence="5" type="ORF">CgunFtcFv8_015445</name>
</gene>
<dbReference type="EMBL" id="JAURVH010001533">
    <property type="protein sequence ID" value="KAK5897987.1"/>
    <property type="molecule type" value="Genomic_DNA"/>
</dbReference>
<evidence type="ECO:0000256" key="1">
    <source>
        <dbReference type="ARBA" id="ARBA00023319"/>
    </source>
</evidence>
<evidence type="ECO:0000259" key="4">
    <source>
        <dbReference type="PROSITE" id="PS50835"/>
    </source>
</evidence>
<dbReference type="SMART" id="SM00408">
    <property type="entry name" value="IGc2"/>
    <property type="match status" value="1"/>
</dbReference>
<accession>A0AAN8C6T1</accession>
<dbReference type="InterPro" id="IPR013783">
    <property type="entry name" value="Ig-like_fold"/>
</dbReference>
<dbReference type="InterPro" id="IPR003598">
    <property type="entry name" value="Ig_sub2"/>
</dbReference>
<comment type="caution">
    <text evidence="5">The sequence shown here is derived from an EMBL/GenBank/DDBJ whole genome shotgun (WGS) entry which is preliminary data.</text>
</comment>
<feature type="region of interest" description="Disordered" evidence="2">
    <location>
        <begin position="140"/>
        <end position="159"/>
    </location>
</feature>